<accession>B4S9E8</accession>
<dbReference type="AlphaFoldDB" id="B4S9E8"/>
<gene>
    <name evidence="2" type="ordered locus">Paes_1600</name>
</gene>
<sequence length="145" mass="16632">MDWYTLLKFIHVTSFALWLGTVFASIFLLRTLEPVLTGSEKEIARYPEFLKTYIKLETSVADKGFKTTVISGLLLALFFHGWTLWVFVKIGLIILQVVLTMSYIIKAIQPLSYPCSPGDYANWYKLFSISLTMFALVLLVTFFLL</sequence>
<dbReference type="HOGENOM" id="CLU_1871708_0_0_10"/>
<dbReference type="STRING" id="290512.Paes_1600"/>
<dbReference type="EMBL" id="CP001108">
    <property type="protein sequence ID" value="ACF46618.1"/>
    <property type="molecule type" value="Genomic_DNA"/>
</dbReference>
<dbReference type="KEGG" id="paa:Paes_1600"/>
<evidence type="ECO:0000313" key="2">
    <source>
        <dbReference type="EMBL" id="ACF46618.1"/>
    </source>
</evidence>
<organism evidence="2 3">
    <name type="scientific">Prosthecochloris aestuarii (strain DSM 271 / SK 413)</name>
    <dbReference type="NCBI Taxonomy" id="290512"/>
    <lineage>
        <taxon>Bacteria</taxon>
        <taxon>Pseudomonadati</taxon>
        <taxon>Chlorobiota</taxon>
        <taxon>Chlorobiia</taxon>
        <taxon>Chlorobiales</taxon>
        <taxon>Chlorobiaceae</taxon>
        <taxon>Prosthecochloris</taxon>
    </lineage>
</organism>
<proteinExistence type="predicted"/>
<protein>
    <recommendedName>
        <fullName evidence="4">Protoporphyrinogen IX oxidase</fullName>
    </recommendedName>
</protein>
<keyword evidence="1" id="KW-1133">Transmembrane helix</keyword>
<dbReference type="RefSeq" id="WP_012506151.1">
    <property type="nucleotide sequence ID" value="NC_011059.1"/>
</dbReference>
<name>B4S9E8_PROA2</name>
<dbReference type="Proteomes" id="UP000002725">
    <property type="component" value="Chromosome"/>
</dbReference>
<evidence type="ECO:0000256" key="1">
    <source>
        <dbReference type="SAM" id="Phobius"/>
    </source>
</evidence>
<reference evidence="2" key="1">
    <citation type="submission" date="2008-06" db="EMBL/GenBank/DDBJ databases">
        <title>Complete sequence of chromosome of Prosthecochloris aestuarii DSM 271.</title>
        <authorList>
            <consortium name="US DOE Joint Genome Institute"/>
            <person name="Lucas S."/>
            <person name="Copeland A."/>
            <person name="Lapidus A."/>
            <person name="Glavina del Rio T."/>
            <person name="Dalin E."/>
            <person name="Tice H."/>
            <person name="Bruce D."/>
            <person name="Goodwin L."/>
            <person name="Pitluck S."/>
            <person name="Schmutz J."/>
            <person name="Larimer F."/>
            <person name="Land M."/>
            <person name="Hauser L."/>
            <person name="Kyrpides N."/>
            <person name="Anderson I."/>
            <person name="Liu Z."/>
            <person name="Li T."/>
            <person name="Zhao F."/>
            <person name="Overmann J."/>
            <person name="Bryant D.A."/>
            <person name="Richardson P."/>
        </authorList>
    </citation>
    <scope>NUCLEOTIDE SEQUENCE [LARGE SCALE GENOMIC DNA]</scope>
    <source>
        <strain evidence="2">DSM 271</strain>
    </source>
</reference>
<evidence type="ECO:0000313" key="3">
    <source>
        <dbReference type="Proteomes" id="UP000002725"/>
    </source>
</evidence>
<keyword evidence="3" id="KW-1185">Reference proteome</keyword>
<keyword evidence="1" id="KW-0812">Transmembrane</keyword>
<evidence type="ECO:0008006" key="4">
    <source>
        <dbReference type="Google" id="ProtNLM"/>
    </source>
</evidence>
<keyword evidence="1" id="KW-0472">Membrane</keyword>
<feature type="transmembrane region" description="Helical" evidence="1">
    <location>
        <begin position="6"/>
        <end position="29"/>
    </location>
</feature>
<feature type="transmembrane region" description="Helical" evidence="1">
    <location>
        <begin position="73"/>
        <end position="103"/>
    </location>
</feature>
<feature type="transmembrane region" description="Helical" evidence="1">
    <location>
        <begin position="123"/>
        <end position="144"/>
    </location>
</feature>
<dbReference type="eggNOG" id="ENOG5032TZ6">
    <property type="taxonomic scope" value="Bacteria"/>
</dbReference>